<dbReference type="AlphaFoldDB" id="A0A1H3DUA0"/>
<evidence type="ECO:0008006" key="3">
    <source>
        <dbReference type="Google" id="ProtNLM"/>
    </source>
</evidence>
<name>A0A1H3DUA0_9RHOB</name>
<dbReference type="STRING" id="564137.SAMN04488238_11611"/>
<evidence type="ECO:0000313" key="2">
    <source>
        <dbReference type="Proteomes" id="UP000198539"/>
    </source>
</evidence>
<evidence type="ECO:0000313" key="1">
    <source>
        <dbReference type="EMBL" id="SDX70112.1"/>
    </source>
</evidence>
<accession>A0A1H3DUA0</accession>
<dbReference type="EMBL" id="FNOM01000016">
    <property type="protein sequence ID" value="SDX70112.1"/>
    <property type="molecule type" value="Genomic_DNA"/>
</dbReference>
<protein>
    <recommendedName>
        <fullName evidence="3">DUF2793 domain-containing protein</fullName>
    </recommendedName>
</protein>
<dbReference type="OrthoDB" id="564699at2"/>
<proteinExistence type="predicted"/>
<dbReference type="InterPro" id="IPR021251">
    <property type="entry name" value="DUF2793"/>
</dbReference>
<sequence>MSDTSTHLGLPYLLAAQAQKHVTHNEALRLLDAMVQLSVIDRMRTTPPTGPADGDRHLVASGAAGLWAGWDLNVAFWVDGVWMRLVPRPGWLVWIAAEQVFLVWNGSAWDPVGVPQDVSDAIFSLVNDADPTKKALFSLSGITTGTTRTFNLPNTSSELAILAGTQTFTGNKTFSGTLTASGTVTVSAASASIGTATTTATYGFGTGVTTTGVTKTVNLGTGGASGSTTVVNIGSATAGAGGSTVVNTPTVTFANAVTQVGMPQANLTAQLLGLGGATADSYNRISVNTFALLFNNAGAGIEATMNKAASGNDAAFAFKTGFSARALIGLLGNDDFSVKVSPDGSAFFDALKIDRTSGQVELPQPTILPGLAAAPSPPPSGKIAVYARNRAGAPWIDVMRPSGRDFPLQPHFGVNRIANWSPSVTTTITTEGLPITSVGTVSTPTLAASNLAASMRRWRLTSAALVDSVADQRSAGWACWRGNAAGLGGWTFVTRISLTTLQATGMGFFGLYGSPAALATTLTLATAINCIGIGFQRGTHTRWQLVTNDATGAPTLTDMGASFAIATGGVLTLFIAAAPNGGSVWIRVVDEVSGAVFEQEISADLPASTQFLSPRLFMNNGATAAAVAYDCSGVYVETDY</sequence>
<dbReference type="Pfam" id="PF10983">
    <property type="entry name" value="DUF2793"/>
    <property type="match status" value="1"/>
</dbReference>
<gene>
    <name evidence="1" type="ORF">SAMN04488238_11611</name>
</gene>
<dbReference type="RefSeq" id="WP_092892010.1">
    <property type="nucleotide sequence ID" value="NZ_CP061498.1"/>
</dbReference>
<dbReference type="Proteomes" id="UP000198539">
    <property type="component" value="Unassembled WGS sequence"/>
</dbReference>
<keyword evidence="2" id="KW-1185">Reference proteome</keyword>
<organism evidence="1 2">
    <name type="scientific">Roseicitreum antarcticum</name>
    <dbReference type="NCBI Taxonomy" id="564137"/>
    <lineage>
        <taxon>Bacteria</taxon>
        <taxon>Pseudomonadati</taxon>
        <taxon>Pseudomonadota</taxon>
        <taxon>Alphaproteobacteria</taxon>
        <taxon>Rhodobacterales</taxon>
        <taxon>Paracoccaceae</taxon>
        <taxon>Roseicitreum</taxon>
    </lineage>
</organism>
<reference evidence="1 2" key="1">
    <citation type="submission" date="2016-10" db="EMBL/GenBank/DDBJ databases">
        <authorList>
            <person name="de Groot N.N."/>
        </authorList>
    </citation>
    <scope>NUCLEOTIDE SEQUENCE [LARGE SCALE GENOMIC DNA]</scope>
    <source>
        <strain evidence="1 2">CGMCC 1.8894</strain>
    </source>
</reference>